<accession>A0ABP9RPY3</accession>
<proteinExistence type="predicted"/>
<comment type="caution">
    <text evidence="6">The sequence shown here is derived from an EMBL/GenBank/DDBJ whole genome shotgun (WGS) entry which is preliminary data.</text>
</comment>
<feature type="DNA-binding region" description="H-T-H motif" evidence="4">
    <location>
        <begin position="69"/>
        <end position="88"/>
    </location>
</feature>
<name>A0ABP9RPY3_9ACTN</name>
<evidence type="ECO:0000259" key="5">
    <source>
        <dbReference type="PROSITE" id="PS50977"/>
    </source>
</evidence>
<dbReference type="EMBL" id="BAABJQ010000004">
    <property type="protein sequence ID" value="GAA5182153.1"/>
    <property type="molecule type" value="Genomic_DNA"/>
</dbReference>
<dbReference type="PANTHER" id="PTHR30055:SF238">
    <property type="entry name" value="MYCOFACTOCIN BIOSYNTHESIS TRANSCRIPTIONAL REGULATOR MFTR-RELATED"/>
    <property type="match status" value="1"/>
</dbReference>
<dbReference type="PANTHER" id="PTHR30055">
    <property type="entry name" value="HTH-TYPE TRANSCRIPTIONAL REGULATOR RUTR"/>
    <property type="match status" value="1"/>
</dbReference>
<dbReference type="SUPFAM" id="SSF48498">
    <property type="entry name" value="Tetracyclin repressor-like, C-terminal domain"/>
    <property type="match status" value="1"/>
</dbReference>
<protein>
    <submittedName>
        <fullName evidence="6">TetR/AcrR family transcriptional regulator</fullName>
    </submittedName>
</protein>
<gene>
    <name evidence="6" type="ORF">GCM10023322_18510</name>
</gene>
<dbReference type="Pfam" id="PF00440">
    <property type="entry name" value="TetR_N"/>
    <property type="match status" value="1"/>
</dbReference>
<keyword evidence="1" id="KW-0805">Transcription regulation</keyword>
<dbReference type="InterPro" id="IPR036271">
    <property type="entry name" value="Tet_transcr_reg_TetR-rel_C_sf"/>
</dbReference>
<organism evidence="6 7">
    <name type="scientific">Rugosimonospora acidiphila</name>
    <dbReference type="NCBI Taxonomy" id="556531"/>
    <lineage>
        <taxon>Bacteria</taxon>
        <taxon>Bacillati</taxon>
        <taxon>Actinomycetota</taxon>
        <taxon>Actinomycetes</taxon>
        <taxon>Micromonosporales</taxon>
        <taxon>Micromonosporaceae</taxon>
        <taxon>Rugosimonospora</taxon>
    </lineage>
</organism>
<dbReference type="PROSITE" id="PS50977">
    <property type="entry name" value="HTH_TETR_2"/>
    <property type="match status" value="1"/>
</dbReference>
<dbReference type="InterPro" id="IPR041347">
    <property type="entry name" value="MftR_C"/>
</dbReference>
<reference evidence="7" key="1">
    <citation type="journal article" date="2019" name="Int. J. Syst. Evol. Microbiol.">
        <title>The Global Catalogue of Microorganisms (GCM) 10K type strain sequencing project: providing services to taxonomists for standard genome sequencing and annotation.</title>
        <authorList>
            <consortium name="The Broad Institute Genomics Platform"/>
            <consortium name="The Broad Institute Genome Sequencing Center for Infectious Disease"/>
            <person name="Wu L."/>
            <person name="Ma J."/>
        </authorList>
    </citation>
    <scope>NUCLEOTIDE SEQUENCE [LARGE SCALE GENOMIC DNA]</scope>
    <source>
        <strain evidence="7">JCM 18304</strain>
    </source>
</reference>
<dbReference type="Proteomes" id="UP001501570">
    <property type="component" value="Unassembled WGS sequence"/>
</dbReference>
<evidence type="ECO:0000256" key="3">
    <source>
        <dbReference type="ARBA" id="ARBA00023163"/>
    </source>
</evidence>
<dbReference type="Pfam" id="PF17754">
    <property type="entry name" value="TetR_C_14"/>
    <property type="match status" value="1"/>
</dbReference>
<evidence type="ECO:0000313" key="6">
    <source>
        <dbReference type="EMBL" id="GAA5182153.1"/>
    </source>
</evidence>
<dbReference type="InterPro" id="IPR001647">
    <property type="entry name" value="HTH_TetR"/>
</dbReference>
<dbReference type="InterPro" id="IPR009057">
    <property type="entry name" value="Homeodomain-like_sf"/>
</dbReference>
<dbReference type="InterPro" id="IPR050109">
    <property type="entry name" value="HTH-type_TetR-like_transc_reg"/>
</dbReference>
<evidence type="ECO:0000256" key="4">
    <source>
        <dbReference type="PROSITE-ProRule" id="PRU00335"/>
    </source>
</evidence>
<dbReference type="Gene3D" id="1.10.357.10">
    <property type="entry name" value="Tetracycline Repressor, domain 2"/>
    <property type="match status" value="1"/>
</dbReference>
<feature type="domain" description="HTH tetR-type" evidence="5">
    <location>
        <begin position="46"/>
        <end position="106"/>
    </location>
</feature>
<keyword evidence="2 4" id="KW-0238">DNA-binding</keyword>
<dbReference type="Gene3D" id="1.10.10.60">
    <property type="entry name" value="Homeodomain-like"/>
    <property type="match status" value="1"/>
</dbReference>
<evidence type="ECO:0000256" key="2">
    <source>
        <dbReference type="ARBA" id="ARBA00023125"/>
    </source>
</evidence>
<keyword evidence="3" id="KW-0804">Transcription</keyword>
<evidence type="ECO:0000313" key="7">
    <source>
        <dbReference type="Proteomes" id="UP001501570"/>
    </source>
</evidence>
<sequence>MARTFWHQYFVRVTLLDTNQGRRAVDIPDGPISDGPPAGLRERKKLATRDALSAAALRLALERGPENVRVDDIAAAAGVSPRTYNNYFSSREEAICVALTANLALRVRGALCARPAGTSLAEAIVDALIAQYCAGEPDQATICLLFSSPALRSEFFATATAMERPLAEAIAECTGQDAARDLFPRVLAGAVSGAARVAAEHWLAAGSGPSLATVLREALSWVAPALRAAATPSNPGEPEC</sequence>
<evidence type="ECO:0000256" key="1">
    <source>
        <dbReference type="ARBA" id="ARBA00023015"/>
    </source>
</evidence>
<dbReference type="SUPFAM" id="SSF46689">
    <property type="entry name" value="Homeodomain-like"/>
    <property type="match status" value="1"/>
</dbReference>
<keyword evidence="7" id="KW-1185">Reference proteome</keyword>